<dbReference type="EMBL" id="JAGDFM010000192">
    <property type="protein sequence ID" value="KAG7382930.1"/>
    <property type="molecule type" value="Genomic_DNA"/>
</dbReference>
<dbReference type="PROSITE" id="PS51257">
    <property type="entry name" value="PROKAR_LIPOPROTEIN"/>
    <property type="match status" value="1"/>
</dbReference>
<keyword evidence="8" id="KW-0131">Cell cycle</keyword>
<dbReference type="GO" id="GO:0008017">
    <property type="term" value="F:microtubule binding"/>
    <property type="evidence" value="ECO:0007669"/>
    <property type="project" value="InterPro"/>
</dbReference>
<accession>A0A8T1VSJ2</accession>
<organism evidence="13 14">
    <name type="scientific">Phytophthora pseudosyringae</name>
    <dbReference type="NCBI Taxonomy" id="221518"/>
    <lineage>
        <taxon>Eukaryota</taxon>
        <taxon>Sar</taxon>
        <taxon>Stramenopiles</taxon>
        <taxon>Oomycota</taxon>
        <taxon>Peronosporomycetes</taxon>
        <taxon>Peronosporales</taxon>
        <taxon>Peronosporaceae</taxon>
        <taxon>Phytophthora</taxon>
    </lineage>
</organism>
<keyword evidence="4" id="KW-0132">Cell division</keyword>
<evidence type="ECO:0000259" key="12">
    <source>
        <dbReference type="PROSITE" id="PS51230"/>
    </source>
</evidence>
<dbReference type="AlphaFoldDB" id="A0A8T1VSJ2"/>
<evidence type="ECO:0000256" key="9">
    <source>
        <dbReference type="PROSITE-ProRule" id="PRU00576"/>
    </source>
</evidence>
<keyword evidence="3" id="KW-0963">Cytoplasm</keyword>
<evidence type="ECO:0000256" key="7">
    <source>
        <dbReference type="ARBA" id="ARBA00023212"/>
    </source>
</evidence>
<dbReference type="PROSITE" id="PS51230">
    <property type="entry name" value="EB1_C"/>
    <property type="match status" value="1"/>
</dbReference>
<dbReference type="GO" id="GO:0051301">
    <property type="term" value="P:cell division"/>
    <property type="evidence" value="ECO:0007669"/>
    <property type="project" value="UniProtKB-KW"/>
</dbReference>
<dbReference type="Proteomes" id="UP000694044">
    <property type="component" value="Unassembled WGS sequence"/>
</dbReference>
<evidence type="ECO:0000256" key="5">
    <source>
        <dbReference type="ARBA" id="ARBA00022701"/>
    </source>
</evidence>
<keyword evidence="10" id="KW-0175">Coiled coil</keyword>
<dbReference type="InterPro" id="IPR001715">
    <property type="entry name" value="CH_dom"/>
</dbReference>
<name>A0A8T1VSJ2_9STRA</name>
<evidence type="ECO:0000256" key="2">
    <source>
        <dbReference type="ARBA" id="ARBA00010729"/>
    </source>
</evidence>
<gene>
    <name evidence="13" type="primary">EB1_1</name>
    <name evidence="13" type="ORF">PHYPSEUDO_004226</name>
</gene>
<feature type="coiled-coil region" evidence="10">
    <location>
        <begin position="203"/>
        <end position="237"/>
    </location>
</feature>
<sequence>MDDAIRLPTLSLAAGMSGACFVGRTELLAWLNALCATELTRVEQASSGAVACQVVDALYPGQMPMSRVDWTAARPHDCLGNYKLLQQSLAALKIDKHIPVDKLVRGKCQDNLAFLQWLKALYDRHEWPRQPYDALARRARGKGGAQYNKKLCGVAAVESRTSTPVKKRATADSTLRRRSSRLCAAAAADVEEDEEFAAVLEKMESLKIKSEGLTEEKEALVKQINELHEEVYRTEEERDFYYHKLLAIEELVHDAELSKTTSAQTNLLGLSVLDVLFATSEDEGEEKGLPF</sequence>
<evidence type="ECO:0000256" key="8">
    <source>
        <dbReference type="ARBA" id="ARBA00023306"/>
    </source>
</evidence>
<protein>
    <submittedName>
        <fullName evidence="13">Microtubule-associated protein RP/EB member 1</fullName>
    </submittedName>
</protein>
<comment type="caution">
    <text evidence="13">The sequence shown here is derived from an EMBL/GenBank/DDBJ whole genome shotgun (WGS) entry which is preliminary data.</text>
</comment>
<dbReference type="PROSITE" id="PS50021">
    <property type="entry name" value="CH"/>
    <property type="match status" value="1"/>
</dbReference>
<feature type="domain" description="EB1 C-terminal" evidence="12">
    <location>
        <begin position="209"/>
        <end position="285"/>
    </location>
</feature>
<evidence type="ECO:0000259" key="11">
    <source>
        <dbReference type="PROSITE" id="PS50021"/>
    </source>
</evidence>
<evidence type="ECO:0000256" key="10">
    <source>
        <dbReference type="SAM" id="Coils"/>
    </source>
</evidence>
<dbReference type="Pfam" id="PF00307">
    <property type="entry name" value="CH"/>
    <property type="match status" value="1"/>
</dbReference>
<evidence type="ECO:0000256" key="4">
    <source>
        <dbReference type="ARBA" id="ARBA00022618"/>
    </source>
</evidence>
<keyword evidence="6" id="KW-0498">Mitosis</keyword>
<proteinExistence type="inferred from homology"/>
<keyword evidence="5 9" id="KW-0493">Microtubule</keyword>
<evidence type="ECO:0000256" key="1">
    <source>
        <dbReference type="ARBA" id="ARBA00004245"/>
    </source>
</evidence>
<feature type="domain" description="Calponin-homology (CH)" evidence="11">
    <location>
        <begin position="21"/>
        <end position="123"/>
    </location>
</feature>
<evidence type="ECO:0000313" key="14">
    <source>
        <dbReference type="Proteomes" id="UP000694044"/>
    </source>
</evidence>
<keyword evidence="14" id="KW-1185">Reference proteome</keyword>
<comment type="similarity">
    <text evidence="2">Belongs to the MAPRE family.</text>
</comment>
<dbReference type="FunFam" id="1.10.418.10:FF:000028">
    <property type="entry name" value="RP/EB family microtubule-associated protein"/>
    <property type="match status" value="1"/>
</dbReference>
<reference evidence="13" key="1">
    <citation type="submission" date="2021-02" db="EMBL/GenBank/DDBJ databases">
        <authorList>
            <person name="Palmer J.M."/>
        </authorList>
    </citation>
    <scope>NUCLEOTIDE SEQUENCE</scope>
    <source>
        <strain evidence="13">SCRP734</strain>
    </source>
</reference>
<dbReference type="InterPro" id="IPR027328">
    <property type="entry name" value="MAPRE"/>
</dbReference>
<keyword evidence="7" id="KW-0206">Cytoskeleton</keyword>
<dbReference type="OrthoDB" id="2119228at2759"/>
<dbReference type="PANTHER" id="PTHR10623">
    <property type="entry name" value="MICROTUBULE-ASSOCIATED PROTEIN RP/EB FAMILY MEMBER"/>
    <property type="match status" value="1"/>
</dbReference>
<evidence type="ECO:0000256" key="6">
    <source>
        <dbReference type="ARBA" id="ARBA00022776"/>
    </source>
</evidence>
<dbReference type="GO" id="GO:0005874">
    <property type="term" value="C:microtubule"/>
    <property type="evidence" value="ECO:0007669"/>
    <property type="project" value="UniProtKB-KW"/>
</dbReference>
<comment type="subcellular location">
    <subcellularLocation>
        <location evidence="1">Cytoplasm</location>
        <location evidence="1">Cytoskeleton</location>
    </subcellularLocation>
</comment>
<dbReference type="InterPro" id="IPR004953">
    <property type="entry name" value="EB1_C"/>
</dbReference>
<evidence type="ECO:0000313" key="13">
    <source>
        <dbReference type="EMBL" id="KAG7382930.1"/>
    </source>
</evidence>
<evidence type="ECO:0000256" key="3">
    <source>
        <dbReference type="ARBA" id="ARBA00022490"/>
    </source>
</evidence>